<dbReference type="Proteomes" id="UP001201262">
    <property type="component" value="Unassembled WGS sequence"/>
</dbReference>
<dbReference type="Pfam" id="PF14856">
    <property type="entry name" value="Hce2"/>
    <property type="match status" value="1"/>
</dbReference>
<keyword evidence="1" id="KW-0732">Signal</keyword>
<dbReference type="RefSeq" id="XP_046067415.1">
    <property type="nucleotide sequence ID" value="XM_046222278.1"/>
</dbReference>
<name>A0AAD4KIU2_9EURO</name>
<organism evidence="3 4">
    <name type="scientific">Talaromyces proteolyticus</name>
    <dbReference type="NCBI Taxonomy" id="1131652"/>
    <lineage>
        <taxon>Eukaryota</taxon>
        <taxon>Fungi</taxon>
        <taxon>Dikarya</taxon>
        <taxon>Ascomycota</taxon>
        <taxon>Pezizomycotina</taxon>
        <taxon>Eurotiomycetes</taxon>
        <taxon>Eurotiomycetidae</taxon>
        <taxon>Eurotiales</taxon>
        <taxon>Trichocomaceae</taxon>
        <taxon>Talaromyces</taxon>
        <taxon>Talaromyces sect. Bacilispori</taxon>
    </lineage>
</organism>
<evidence type="ECO:0000313" key="3">
    <source>
        <dbReference type="EMBL" id="KAH8691323.1"/>
    </source>
</evidence>
<dbReference type="EMBL" id="JAJTJA010000012">
    <property type="protein sequence ID" value="KAH8691323.1"/>
    <property type="molecule type" value="Genomic_DNA"/>
</dbReference>
<dbReference type="AlphaFoldDB" id="A0AAD4KIU2"/>
<keyword evidence="4" id="KW-1185">Reference proteome</keyword>
<dbReference type="InterPro" id="IPR029226">
    <property type="entry name" value="Ecp2-like"/>
</dbReference>
<proteinExistence type="predicted"/>
<gene>
    <name evidence="3" type="ORF">BGW36DRAFT_465094</name>
</gene>
<protein>
    <recommendedName>
        <fullName evidence="2">Ecp2 effector protein-like domain-containing protein</fullName>
    </recommendedName>
</protein>
<feature type="chain" id="PRO_5042014365" description="Ecp2 effector protein-like domain-containing protein" evidence="1">
    <location>
        <begin position="20"/>
        <end position="195"/>
    </location>
</feature>
<dbReference type="GeneID" id="70252565"/>
<reference evidence="3" key="1">
    <citation type="submission" date="2021-12" db="EMBL/GenBank/DDBJ databases">
        <title>Convergent genome expansion in fungi linked to evolution of root-endophyte symbiosis.</title>
        <authorList>
            <consortium name="DOE Joint Genome Institute"/>
            <person name="Ke Y.-H."/>
            <person name="Bonito G."/>
            <person name="Liao H.-L."/>
            <person name="Looney B."/>
            <person name="Rojas-Flechas A."/>
            <person name="Nash J."/>
            <person name="Hameed K."/>
            <person name="Schadt C."/>
            <person name="Martin F."/>
            <person name="Crous P.W."/>
            <person name="Miettinen O."/>
            <person name="Magnuson J.K."/>
            <person name="Labbe J."/>
            <person name="Jacobson D."/>
            <person name="Doktycz M.J."/>
            <person name="Veneault-Fourrey C."/>
            <person name="Kuo A."/>
            <person name="Mondo S."/>
            <person name="Calhoun S."/>
            <person name="Riley R."/>
            <person name="Ohm R."/>
            <person name="LaButti K."/>
            <person name="Andreopoulos B."/>
            <person name="Pangilinan J."/>
            <person name="Nolan M."/>
            <person name="Tritt A."/>
            <person name="Clum A."/>
            <person name="Lipzen A."/>
            <person name="Daum C."/>
            <person name="Barry K."/>
            <person name="Grigoriev I.V."/>
            <person name="Vilgalys R."/>
        </authorList>
    </citation>
    <scope>NUCLEOTIDE SEQUENCE</scope>
    <source>
        <strain evidence="3">PMI_201</strain>
    </source>
</reference>
<accession>A0AAD4KIU2</accession>
<evidence type="ECO:0000313" key="4">
    <source>
        <dbReference type="Proteomes" id="UP001201262"/>
    </source>
</evidence>
<sequence>MKIPTSLLLALAEWPMALSLSATILTVSGDIVRRDGIDWHVPTWDDFGSSENYCGNFAIKSTTGVADPQLDDCQNLVNGLQSEGFILSLSNGWNGGEWINIVSYGTCNLYIDTEGFPDATASATVEVGTKDLIDILQNVITWAISLSSISVNGVGLDPISISEPTLASGSLPGTTGNMNCQMWDPSVSWRVQGSS</sequence>
<feature type="domain" description="Ecp2 effector protein-like" evidence="2">
    <location>
        <begin position="53"/>
        <end position="143"/>
    </location>
</feature>
<comment type="caution">
    <text evidence="3">The sequence shown here is derived from an EMBL/GenBank/DDBJ whole genome shotgun (WGS) entry which is preliminary data.</text>
</comment>
<evidence type="ECO:0000259" key="2">
    <source>
        <dbReference type="Pfam" id="PF14856"/>
    </source>
</evidence>
<feature type="signal peptide" evidence="1">
    <location>
        <begin position="1"/>
        <end position="19"/>
    </location>
</feature>
<evidence type="ECO:0000256" key="1">
    <source>
        <dbReference type="SAM" id="SignalP"/>
    </source>
</evidence>